<feature type="transmembrane region" description="Helical" evidence="7">
    <location>
        <begin position="330"/>
        <end position="358"/>
    </location>
</feature>
<sequence>MKPFLPFEVIAAVRFLLDGRRQTLLTVIGAAVGVSVILFMTSLLHGVQSNIFNRVLSTQAHIVISPPEEVSRPLRAEDGPREMATVQKPAQRLRSIDQWQAISARLLSRPDVTAVSPAAAGAAFAVKGDVANPVTLNGILPDAFYRIIDLREKIVHGSADLAPGGILIGTALASDLGLGIGEKIRIRTNRSSTAGGDQTFTIDGIFDLGNKDANERSVYVPLRSAQSLLNLPGGITSLSVDISDPYAAETVADELRSALGVNAESWVKTFEQVFTALSTQSVANYTIQFFVAVAVALGISSVLVVSVVQRSREIGILRAMGASRGRILRIFLTQGASIGFLGSLAGSILGIFFVLLWRTFARNPDGTEFFPVTMEPSLFIRTILAATVTGVITALLPALSAARLNPVDAIRG</sequence>
<evidence type="ECO:0000256" key="6">
    <source>
        <dbReference type="ARBA" id="ARBA00023136"/>
    </source>
</evidence>
<dbReference type="InterPro" id="IPR003838">
    <property type="entry name" value="ABC3_permease_C"/>
</dbReference>
<evidence type="ECO:0000313" key="10">
    <source>
        <dbReference type="EMBL" id="MBB4063978.1"/>
    </source>
</evidence>
<feature type="domain" description="ABC3 transporter permease C-terminal" evidence="8">
    <location>
        <begin position="288"/>
        <end position="406"/>
    </location>
</feature>
<feature type="domain" description="MacB-like periplasmic core" evidence="9">
    <location>
        <begin position="23"/>
        <end position="257"/>
    </location>
</feature>
<comment type="caution">
    <text evidence="10">The sequence shown here is derived from an EMBL/GenBank/DDBJ whole genome shotgun (WGS) entry which is preliminary data.</text>
</comment>
<dbReference type="EMBL" id="JACIEZ010000002">
    <property type="protein sequence ID" value="MBB4063978.1"/>
    <property type="molecule type" value="Genomic_DNA"/>
</dbReference>
<dbReference type="GO" id="GO:0044874">
    <property type="term" value="P:lipoprotein localization to outer membrane"/>
    <property type="evidence" value="ECO:0007669"/>
    <property type="project" value="TreeGrafter"/>
</dbReference>
<dbReference type="Proteomes" id="UP000528286">
    <property type="component" value="Unassembled WGS sequence"/>
</dbReference>
<name>A0A7W6J503_9HYPH</name>
<proteinExistence type="inferred from homology"/>
<organism evidence="10 11">
    <name type="scientific">Gellertiella hungarica</name>
    <dbReference type="NCBI Taxonomy" id="1572859"/>
    <lineage>
        <taxon>Bacteria</taxon>
        <taxon>Pseudomonadati</taxon>
        <taxon>Pseudomonadota</taxon>
        <taxon>Alphaproteobacteria</taxon>
        <taxon>Hyphomicrobiales</taxon>
        <taxon>Rhizobiaceae</taxon>
        <taxon>Gellertiella</taxon>
    </lineage>
</organism>
<evidence type="ECO:0000259" key="8">
    <source>
        <dbReference type="Pfam" id="PF02687"/>
    </source>
</evidence>
<keyword evidence="5 7" id="KW-1133">Transmembrane helix</keyword>
<dbReference type="InterPro" id="IPR051447">
    <property type="entry name" value="Lipoprotein-release_system"/>
</dbReference>
<feature type="transmembrane region" description="Helical" evidence="7">
    <location>
        <begin position="24"/>
        <end position="44"/>
    </location>
</feature>
<reference evidence="10 11" key="1">
    <citation type="submission" date="2020-08" db="EMBL/GenBank/DDBJ databases">
        <title>Genomic Encyclopedia of Type Strains, Phase IV (KMG-IV): sequencing the most valuable type-strain genomes for metagenomic binning, comparative biology and taxonomic classification.</title>
        <authorList>
            <person name="Goeker M."/>
        </authorList>
    </citation>
    <scope>NUCLEOTIDE SEQUENCE [LARGE SCALE GENOMIC DNA]</scope>
    <source>
        <strain evidence="10 11">DSM 29853</strain>
    </source>
</reference>
<accession>A0A7W6J503</accession>
<evidence type="ECO:0000259" key="9">
    <source>
        <dbReference type="Pfam" id="PF12704"/>
    </source>
</evidence>
<evidence type="ECO:0000256" key="1">
    <source>
        <dbReference type="ARBA" id="ARBA00004651"/>
    </source>
</evidence>
<feature type="transmembrane region" description="Helical" evidence="7">
    <location>
        <begin position="378"/>
        <end position="402"/>
    </location>
</feature>
<evidence type="ECO:0000313" key="11">
    <source>
        <dbReference type="Proteomes" id="UP000528286"/>
    </source>
</evidence>
<evidence type="ECO:0000256" key="3">
    <source>
        <dbReference type="ARBA" id="ARBA00022475"/>
    </source>
</evidence>
<dbReference type="InterPro" id="IPR025857">
    <property type="entry name" value="MacB_PCD"/>
</dbReference>
<keyword evidence="4 7" id="KW-0812">Transmembrane</keyword>
<evidence type="ECO:0000256" key="5">
    <source>
        <dbReference type="ARBA" id="ARBA00022989"/>
    </source>
</evidence>
<dbReference type="AlphaFoldDB" id="A0A7W6J503"/>
<keyword evidence="11" id="KW-1185">Reference proteome</keyword>
<keyword evidence="10" id="KW-0449">Lipoprotein</keyword>
<dbReference type="PANTHER" id="PTHR30489">
    <property type="entry name" value="LIPOPROTEIN-RELEASING SYSTEM TRANSMEMBRANE PROTEIN LOLE"/>
    <property type="match status" value="1"/>
</dbReference>
<dbReference type="RefSeq" id="WP_183365200.1">
    <property type="nucleotide sequence ID" value="NZ_JACIEZ010000002.1"/>
</dbReference>
<feature type="transmembrane region" description="Helical" evidence="7">
    <location>
        <begin position="287"/>
        <end position="309"/>
    </location>
</feature>
<keyword evidence="3" id="KW-1003">Cell membrane</keyword>
<dbReference type="Pfam" id="PF12704">
    <property type="entry name" value="MacB_PCD"/>
    <property type="match status" value="1"/>
</dbReference>
<comment type="subcellular location">
    <subcellularLocation>
        <location evidence="1">Cell membrane</location>
        <topology evidence="1">Multi-pass membrane protein</topology>
    </subcellularLocation>
</comment>
<dbReference type="Pfam" id="PF02687">
    <property type="entry name" value="FtsX"/>
    <property type="match status" value="1"/>
</dbReference>
<evidence type="ECO:0000256" key="7">
    <source>
        <dbReference type="SAM" id="Phobius"/>
    </source>
</evidence>
<dbReference type="GO" id="GO:0098797">
    <property type="term" value="C:plasma membrane protein complex"/>
    <property type="evidence" value="ECO:0007669"/>
    <property type="project" value="TreeGrafter"/>
</dbReference>
<keyword evidence="6 7" id="KW-0472">Membrane</keyword>
<gene>
    <name evidence="10" type="ORF">GGR23_001155</name>
</gene>
<protein>
    <submittedName>
        <fullName evidence="10">Lipoprotein-releasing system permease protein</fullName>
    </submittedName>
</protein>
<dbReference type="PANTHER" id="PTHR30489:SF0">
    <property type="entry name" value="LIPOPROTEIN-RELEASING SYSTEM TRANSMEMBRANE PROTEIN LOLE"/>
    <property type="match status" value="1"/>
</dbReference>
<evidence type="ECO:0000256" key="4">
    <source>
        <dbReference type="ARBA" id="ARBA00022692"/>
    </source>
</evidence>
<evidence type="ECO:0000256" key="2">
    <source>
        <dbReference type="ARBA" id="ARBA00005236"/>
    </source>
</evidence>
<comment type="similarity">
    <text evidence="2">Belongs to the ABC-4 integral membrane protein family. LolC/E subfamily.</text>
</comment>